<reference evidence="3" key="1">
    <citation type="submission" date="2023-03" db="EMBL/GenBank/DDBJ databases">
        <title>Complete genome of Cladonia borealis.</title>
        <authorList>
            <person name="Park H."/>
        </authorList>
    </citation>
    <scope>NUCLEOTIDE SEQUENCE</scope>
    <source>
        <strain evidence="3">ANT050790</strain>
    </source>
</reference>
<keyword evidence="2" id="KW-0812">Transmembrane</keyword>
<dbReference type="Proteomes" id="UP001166286">
    <property type="component" value="Unassembled WGS sequence"/>
</dbReference>
<proteinExistence type="predicted"/>
<accession>A0AA39R6T5</accession>
<evidence type="ECO:0000313" key="3">
    <source>
        <dbReference type="EMBL" id="KAK0515176.1"/>
    </source>
</evidence>
<feature type="transmembrane region" description="Helical" evidence="2">
    <location>
        <begin position="947"/>
        <end position="965"/>
    </location>
</feature>
<dbReference type="InterPro" id="IPR036770">
    <property type="entry name" value="Ankyrin_rpt-contain_sf"/>
</dbReference>
<dbReference type="Gene3D" id="1.25.40.20">
    <property type="entry name" value="Ankyrin repeat-containing domain"/>
    <property type="match status" value="1"/>
</dbReference>
<sequence length="1012" mass="113942">MDPLSFTASLMTVSGVTIMTSKLVYRLRDKVKNAPKDVGDLLEQLQTFQELLEELQAQLQDFQDNTAAQSKLLQIWGQSVAHMQRDVESLHTKLSKLEQLLKKKSLGSRVLLSARQILSEKKVAEYQRKIDTHCGVLTCIKAEVCDQKLSRLTQTAIQLGNENRAGFQTISTQVSQATGQLGAEANAGFSNVSSDLKSAKLASDVMHRALQSRMDDYAHRGDVVRQNVDEIRCKQMRAIEVNEAGFQAVQSALVTAASFNREGHESTHTMLRQQETLMQRLGKQLAFGNSNECVRSPHGRSDEWGSTTPMTTVYWKTLYHSLPIGKLCISIEQTRQCEGSENSASPESTESNIVVTFVPPKWLTCLAVDYRMKLGYNSIGDQWHWGANLRPLTVNQNPFVIDALETVDFEAIQKSFREGLIRPTDYVLCHGRVQHWYTLLKLWPPERINYNIRSLLSYMAEKGLPGQEHLLCQILWSLQAARSPTLTTDMLQNFIRIYYQHGGSLFAGRFHENRNQSSILANISFTYGLSIWKWFSESLLHSAESWTVDELSSFGICLLGTVAQANSGFRTRLRTYVSSYRSPFLAAGTIYADSLFESTFGIASVLSHFHRLDEIESRQFLAALCRAVTPSMLRPFIDTGIDLNDYQNRANMLGNAAAVGNLDIVRMLMERGANGALALTSFIAYGWELSDGLYKYLLELLVENARPTSFNMDGDALTAVIESPRALSAHPKALEILLHQKVFSDELIKNYCKSFNCNYMCMAIRNRLGSVVELLLQHRAYANTTSIWLIVSVEYGAASCTEALIQHGADVNFVNGAGRSALQVARSNVTAPHPRIFSHHKEFYDGYREVTAEEDAETLAVVERAVRLKLQSTDDLTVHEPSCELEPQFLKQSGEAVPAPHNIFEKAFGSLLTYYRRPLLGRYSSCLYYEIGDLWSLSFYEALLMRFFYAVSIILLLALEMIAFVQGRKRIRMPSRTVLSAVALLLLAFIWEARYWSIIDQAGLLAKHSWRA</sequence>
<dbReference type="SUPFAM" id="SSF48403">
    <property type="entry name" value="Ankyrin repeat"/>
    <property type="match status" value="1"/>
</dbReference>
<keyword evidence="4" id="KW-1185">Reference proteome</keyword>
<dbReference type="EMBL" id="JAFEKC020000004">
    <property type="protein sequence ID" value="KAK0515176.1"/>
    <property type="molecule type" value="Genomic_DNA"/>
</dbReference>
<evidence type="ECO:0008006" key="5">
    <source>
        <dbReference type="Google" id="ProtNLM"/>
    </source>
</evidence>
<protein>
    <recommendedName>
        <fullName evidence="5">Fungal N-terminal domain-containing protein</fullName>
    </recommendedName>
</protein>
<keyword evidence="2" id="KW-0472">Membrane</keyword>
<keyword evidence="2" id="KW-1133">Transmembrane helix</keyword>
<evidence type="ECO:0000313" key="4">
    <source>
        <dbReference type="Proteomes" id="UP001166286"/>
    </source>
</evidence>
<feature type="transmembrane region" description="Helical" evidence="2">
    <location>
        <begin position="977"/>
        <end position="996"/>
    </location>
</feature>
<feature type="coiled-coil region" evidence="1">
    <location>
        <begin position="38"/>
        <end position="100"/>
    </location>
</feature>
<evidence type="ECO:0000256" key="1">
    <source>
        <dbReference type="SAM" id="Coils"/>
    </source>
</evidence>
<keyword evidence="1" id="KW-0175">Coiled coil</keyword>
<comment type="caution">
    <text evidence="3">The sequence shown here is derived from an EMBL/GenBank/DDBJ whole genome shotgun (WGS) entry which is preliminary data.</text>
</comment>
<evidence type="ECO:0000256" key="2">
    <source>
        <dbReference type="SAM" id="Phobius"/>
    </source>
</evidence>
<name>A0AA39R6T5_9LECA</name>
<gene>
    <name evidence="3" type="ORF">JMJ35_002555</name>
</gene>
<organism evidence="3 4">
    <name type="scientific">Cladonia borealis</name>
    <dbReference type="NCBI Taxonomy" id="184061"/>
    <lineage>
        <taxon>Eukaryota</taxon>
        <taxon>Fungi</taxon>
        <taxon>Dikarya</taxon>
        <taxon>Ascomycota</taxon>
        <taxon>Pezizomycotina</taxon>
        <taxon>Lecanoromycetes</taxon>
        <taxon>OSLEUM clade</taxon>
        <taxon>Lecanoromycetidae</taxon>
        <taxon>Lecanorales</taxon>
        <taxon>Lecanorineae</taxon>
        <taxon>Cladoniaceae</taxon>
        <taxon>Cladonia</taxon>
    </lineage>
</organism>
<dbReference type="AlphaFoldDB" id="A0AA39R6T5"/>